<protein>
    <submittedName>
        <fullName evidence="2">Uncharacterized protein</fullName>
    </submittedName>
</protein>
<reference evidence="2 3" key="1">
    <citation type="submission" date="2019-11" db="EMBL/GenBank/DDBJ databases">
        <title>Whole genome sequence of Oryza granulata.</title>
        <authorList>
            <person name="Li W."/>
        </authorList>
    </citation>
    <scope>NUCLEOTIDE SEQUENCE [LARGE SCALE GENOMIC DNA]</scope>
    <source>
        <strain evidence="3">cv. Menghai</strain>
        <tissue evidence="2">Leaf</tissue>
    </source>
</reference>
<feature type="transmembrane region" description="Helical" evidence="1">
    <location>
        <begin position="114"/>
        <end position="133"/>
    </location>
</feature>
<evidence type="ECO:0000313" key="2">
    <source>
        <dbReference type="EMBL" id="KAF0900368.1"/>
    </source>
</evidence>
<keyword evidence="1" id="KW-0472">Membrane</keyword>
<evidence type="ECO:0000313" key="3">
    <source>
        <dbReference type="Proteomes" id="UP000479710"/>
    </source>
</evidence>
<gene>
    <name evidence="2" type="ORF">E2562_031109</name>
</gene>
<keyword evidence="3" id="KW-1185">Reference proteome</keyword>
<organism evidence="2 3">
    <name type="scientific">Oryza meyeriana var. granulata</name>
    <dbReference type="NCBI Taxonomy" id="110450"/>
    <lineage>
        <taxon>Eukaryota</taxon>
        <taxon>Viridiplantae</taxon>
        <taxon>Streptophyta</taxon>
        <taxon>Embryophyta</taxon>
        <taxon>Tracheophyta</taxon>
        <taxon>Spermatophyta</taxon>
        <taxon>Magnoliopsida</taxon>
        <taxon>Liliopsida</taxon>
        <taxon>Poales</taxon>
        <taxon>Poaceae</taxon>
        <taxon>BOP clade</taxon>
        <taxon>Oryzoideae</taxon>
        <taxon>Oryzeae</taxon>
        <taxon>Oryzinae</taxon>
        <taxon>Oryza</taxon>
        <taxon>Oryza meyeriana</taxon>
    </lineage>
</organism>
<accession>A0A6G1CIQ0</accession>
<dbReference type="EMBL" id="SPHZ02000009">
    <property type="protein sequence ID" value="KAF0900368.1"/>
    <property type="molecule type" value="Genomic_DNA"/>
</dbReference>
<keyword evidence="1" id="KW-1133">Transmembrane helix</keyword>
<dbReference type="AlphaFoldDB" id="A0A6G1CIQ0"/>
<evidence type="ECO:0000256" key="1">
    <source>
        <dbReference type="SAM" id="Phobius"/>
    </source>
</evidence>
<proteinExistence type="predicted"/>
<keyword evidence="1" id="KW-0812">Transmembrane</keyword>
<dbReference type="Proteomes" id="UP000479710">
    <property type="component" value="Unassembled WGS sequence"/>
</dbReference>
<sequence length="179" mass="17835">MGGGGGGWRGLRRVDSLPRSPVALASWASLAKSESVKKRDTEKGSSRALRGISVALREVHLGGGHHHAGRRRVVEGGDDEEAASVAATAAVGVALLCAAPDAKARPAASDGHRSWALAMALLVLVLACVVALGRGPAICYCTAPPSDAAAGRPTPRAGAGGAAAAIAAYNELVACNTGT</sequence>
<comment type="caution">
    <text evidence="2">The sequence shown here is derived from an EMBL/GenBank/DDBJ whole genome shotgun (WGS) entry which is preliminary data.</text>
</comment>
<name>A0A6G1CIQ0_9ORYZ</name>